<dbReference type="EMBL" id="CAWUFR010000002">
    <property type="protein sequence ID" value="CAK6949959.1"/>
    <property type="molecule type" value="Genomic_DNA"/>
</dbReference>
<dbReference type="Proteomes" id="UP001314229">
    <property type="component" value="Unassembled WGS sequence"/>
</dbReference>
<comment type="caution">
    <text evidence="4">The sequence shown here is derived from an EMBL/GenBank/DDBJ whole genome shotgun (WGS) entry which is preliminary data.</text>
</comment>
<name>A0AAV1MSK0_SCOSC</name>
<sequence length="308" mass="34171">MANGHIHDPVSNGNGLTSQPDCKSDSGTDSMEDTAEFRVMMAFAKRRRQGKSVESSKLESPDSLNGVPDSNGASLPQTPVKTEKETPEVEEKEKKRKKRGGLKKLKHITNIFRCIKPQTDDEKPQETPVTENDVEDRCFRTNVVKDDEVGKADKFAEVASRLAEIADEIPFTPPELEADGPDDDVEKVIGLLLRESGDRLNDSVLGRSLSDMELFWNYNFFETLIKTLLRRMGLISDPNSPGPQTSPKTQIAITCEVASRLSATDTVPMSRMLGFGATYLQNHFSSWTEQQGGLEAAFDSEDEDEDVQ</sequence>
<dbReference type="SUPFAM" id="SSF56854">
    <property type="entry name" value="Bcl-2 inhibitors of programmed cell death"/>
    <property type="match status" value="1"/>
</dbReference>
<dbReference type="PANTHER" id="PTHR14965:SF1">
    <property type="entry name" value="APOPTOSIS FACILITATOR BCL-2-LIKE PROTEIN 14"/>
    <property type="match status" value="1"/>
</dbReference>
<dbReference type="GO" id="GO:0006915">
    <property type="term" value="P:apoptotic process"/>
    <property type="evidence" value="ECO:0007669"/>
    <property type="project" value="UniProtKB-KW"/>
</dbReference>
<dbReference type="AlphaFoldDB" id="A0AAV1MSK0"/>
<reference evidence="4 5" key="1">
    <citation type="submission" date="2024-01" db="EMBL/GenBank/DDBJ databases">
        <authorList>
            <person name="Alioto T."/>
            <person name="Alioto T."/>
            <person name="Gomez Garrido J."/>
        </authorList>
    </citation>
    <scope>NUCLEOTIDE SEQUENCE [LARGE SCALE GENOMIC DNA]</scope>
</reference>
<evidence type="ECO:0000256" key="1">
    <source>
        <dbReference type="ARBA" id="ARBA00022553"/>
    </source>
</evidence>
<feature type="region of interest" description="Disordered" evidence="3">
    <location>
        <begin position="1"/>
        <end position="100"/>
    </location>
</feature>
<evidence type="ECO:0000313" key="5">
    <source>
        <dbReference type="Proteomes" id="UP001314229"/>
    </source>
</evidence>
<dbReference type="PANTHER" id="PTHR14965">
    <property type="entry name" value="SI:CH73-248E21.1"/>
    <property type="match status" value="1"/>
</dbReference>
<keyword evidence="1" id="KW-0597">Phosphoprotein</keyword>
<evidence type="ECO:0000313" key="4">
    <source>
        <dbReference type="EMBL" id="CAK6949959.1"/>
    </source>
</evidence>
<evidence type="ECO:0000256" key="2">
    <source>
        <dbReference type="ARBA" id="ARBA00022703"/>
    </source>
</evidence>
<gene>
    <name evidence="4" type="ORF">FSCOSCO3_A005584</name>
</gene>
<dbReference type="GO" id="GO:2001236">
    <property type="term" value="P:regulation of extrinsic apoptotic signaling pathway"/>
    <property type="evidence" value="ECO:0007669"/>
    <property type="project" value="TreeGrafter"/>
</dbReference>
<evidence type="ECO:0000256" key="3">
    <source>
        <dbReference type="SAM" id="MobiDB-lite"/>
    </source>
</evidence>
<accession>A0AAV1MSK0</accession>
<feature type="compositionally biased region" description="Polar residues" evidence="3">
    <location>
        <begin position="11"/>
        <end position="29"/>
    </location>
</feature>
<feature type="compositionally biased region" description="Basic and acidic residues" evidence="3">
    <location>
        <begin position="81"/>
        <end position="93"/>
    </location>
</feature>
<proteinExistence type="predicted"/>
<dbReference type="InterPro" id="IPR036834">
    <property type="entry name" value="Bcl-2-like_sf"/>
</dbReference>
<keyword evidence="5" id="KW-1185">Reference proteome</keyword>
<organism evidence="4 5">
    <name type="scientific">Scomber scombrus</name>
    <name type="common">Atlantic mackerel</name>
    <name type="synonym">Scomber vernalis</name>
    <dbReference type="NCBI Taxonomy" id="13677"/>
    <lineage>
        <taxon>Eukaryota</taxon>
        <taxon>Metazoa</taxon>
        <taxon>Chordata</taxon>
        <taxon>Craniata</taxon>
        <taxon>Vertebrata</taxon>
        <taxon>Euteleostomi</taxon>
        <taxon>Actinopterygii</taxon>
        <taxon>Neopterygii</taxon>
        <taxon>Teleostei</taxon>
        <taxon>Neoteleostei</taxon>
        <taxon>Acanthomorphata</taxon>
        <taxon>Pelagiaria</taxon>
        <taxon>Scombriformes</taxon>
        <taxon>Scombridae</taxon>
        <taxon>Scomber</taxon>
    </lineage>
</organism>
<protein>
    <submittedName>
        <fullName evidence="4">Apoptosis facilitator Bcl-2-like protein 14</fullName>
    </submittedName>
</protein>
<keyword evidence="2" id="KW-0053">Apoptosis</keyword>